<dbReference type="OrthoDB" id="9996464at2759"/>
<evidence type="ECO:0000313" key="2">
    <source>
        <dbReference type="EMBL" id="CAG8451494.1"/>
    </source>
</evidence>
<evidence type="ECO:0000313" key="3">
    <source>
        <dbReference type="Proteomes" id="UP000789405"/>
    </source>
</evidence>
<sequence>MSHLNENGSNRTDNENPQIEELTSNKLLTFLQTLLIIIFDIGLPLIFYYTLSTHIWIIWALVISIVPPIISIIFNFIFRKQFDVLGMLSIIALISAIILFSFQNVPKFYSLGVSFVFGVVSLVLVISIIPIKVGSFEMRPVLFYCSKLLGISRYNSIGRYRGLTMMKGESISECYERYWKSSASFRRYHVIVTAGYGFVFLLELLIHIIIVCNNGVDDNDRIFFYSFPILGVFIGFYSCWALRKGFEEDNPNHA</sequence>
<keyword evidence="1" id="KW-1133">Transmembrane helix</keyword>
<protein>
    <submittedName>
        <fullName evidence="2">225_t:CDS:1</fullName>
    </submittedName>
</protein>
<name>A0A9N8YVX6_9GLOM</name>
<evidence type="ECO:0000256" key="1">
    <source>
        <dbReference type="SAM" id="Phobius"/>
    </source>
</evidence>
<reference evidence="2" key="1">
    <citation type="submission" date="2021-06" db="EMBL/GenBank/DDBJ databases">
        <authorList>
            <person name="Kallberg Y."/>
            <person name="Tangrot J."/>
            <person name="Rosling A."/>
        </authorList>
    </citation>
    <scope>NUCLEOTIDE SEQUENCE</scope>
    <source>
        <strain evidence="2">MA453B</strain>
    </source>
</reference>
<accession>A0A9N8YVX6</accession>
<comment type="caution">
    <text evidence="2">The sequence shown here is derived from an EMBL/GenBank/DDBJ whole genome shotgun (WGS) entry which is preliminary data.</text>
</comment>
<feature type="transmembrane region" description="Helical" evidence="1">
    <location>
        <begin position="108"/>
        <end position="129"/>
    </location>
</feature>
<keyword evidence="1" id="KW-0472">Membrane</keyword>
<dbReference type="AlphaFoldDB" id="A0A9N8YVX6"/>
<feature type="transmembrane region" description="Helical" evidence="1">
    <location>
        <begin position="84"/>
        <end position="102"/>
    </location>
</feature>
<keyword evidence="3" id="KW-1185">Reference proteome</keyword>
<feature type="transmembrane region" description="Helical" evidence="1">
    <location>
        <begin position="27"/>
        <end position="49"/>
    </location>
</feature>
<feature type="transmembrane region" description="Helical" evidence="1">
    <location>
        <begin position="188"/>
        <end position="210"/>
    </location>
</feature>
<feature type="transmembrane region" description="Helical" evidence="1">
    <location>
        <begin position="55"/>
        <end position="77"/>
    </location>
</feature>
<organism evidence="2 3">
    <name type="scientific">Dentiscutata erythropus</name>
    <dbReference type="NCBI Taxonomy" id="1348616"/>
    <lineage>
        <taxon>Eukaryota</taxon>
        <taxon>Fungi</taxon>
        <taxon>Fungi incertae sedis</taxon>
        <taxon>Mucoromycota</taxon>
        <taxon>Glomeromycotina</taxon>
        <taxon>Glomeromycetes</taxon>
        <taxon>Diversisporales</taxon>
        <taxon>Gigasporaceae</taxon>
        <taxon>Dentiscutata</taxon>
    </lineage>
</organism>
<dbReference type="Proteomes" id="UP000789405">
    <property type="component" value="Unassembled WGS sequence"/>
</dbReference>
<proteinExistence type="predicted"/>
<gene>
    <name evidence="2" type="ORF">DERYTH_LOCUS540</name>
</gene>
<dbReference type="EMBL" id="CAJVPY010000121">
    <property type="protein sequence ID" value="CAG8451494.1"/>
    <property type="molecule type" value="Genomic_DNA"/>
</dbReference>
<keyword evidence="1" id="KW-0812">Transmembrane</keyword>
<feature type="transmembrane region" description="Helical" evidence="1">
    <location>
        <begin position="222"/>
        <end position="242"/>
    </location>
</feature>